<protein>
    <submittedName>
        <fullName evidence="1">Peptidase S9</fullName>
    </submittedName>
</protein>
<evidence type="ECO:0000313" key="1">
    <source>
        <dbReference type="EMBL" id="EKC61496.1"/>
    </source>
</evidence>
<proteinExistence type="predicted"/>
<accession>K1TQD2</accession>
<comment type="caution">
    <text evidence="1">The sequence shown here is derived from an EMBL/GenBank/DDBJ whole genome shotgun (WGS) entry which is preliminary data.</text>
</comment>
<gene>
    <name evidence="1" type="ORF">LEA_12328</name>
</gene>
<sequence>MMELPSGIKKEWKYKESFRPVNGTPYSVSVTNVPKDTVNHVPSFNRLVVRHLKTGTAFQIDSIGYYTLYNEGRSIIFVRRQAKGTHCVMAH</sequence>
<organism evidence="1">
    <name type="scientific">human gut metagenome</name>
    <dbReference type="NCBI Taxonomy" id="408170"/>
    <lineage>
        <taxon>unclassified sequences</taxon>
        <taxon>metagenomes</taxon>
        <taxon>organismal metagenomes</taxon>
    </lineage>
</organism>
<dbReference type="EMBL" id="AJWY01008337">
    <property type="protein sequence ID" value="EKC61496.1"/>
    <property type="molecule type" value="Genomic_DNA"/>
</dbReference>
<dbReference type="AlphaFoldDB" id="K1TQD2"/>
<name>K1TQD2_9ZZZZ</name>
<reference evidence="1" key="1">
    <citation type="journal article" date="2013" name="Environ. Microbiol.">
        <title>Microbiota from the distal guts of lean and obese adolescents exhibit partial functional redundancy besides clear differences in community structure.</title>
        <authorList>
            <person name="Ferrer M."/>
            <person name="Ruiz A."/>
            <person name="Lanza F."/>
            <person name="Haange S.B."/>
            <person name="Oberbach A."/>
            <person name="Till H."/>
            <person name="Bargiela R."/>
            <person name="Campoy C."/>
            <person name="Segura M.T."/>
            <person name="Richter M."/>
            <person name="von Bergen M."/>
            <person name="Seifert J."/>
            <person name="Suarez A."/>
        </authorList>
    </citation>
    <scope>NUCLEOTIDE SEQUENCE</scope>
</reference>